<dbReference type="EC" id="1.13.11.54" evidence="10"/>
<dbReference type="PANTHER" id="PTHR23418">
    <property type="entry name" value="ACIREDUCTONE DIOXYGENASE"/>
    <property type="match status" value="1"/>
</dbReference>
<dbReference type="CDD" id="cd02232">
    <property type="entry name" value="cupin_ARD"/>
    <property type="match status" value="1"/>
</dbReference>
<dbReference type="PANTHER" id="PTHR23418:SF0">
    <property type="entry name" value="ACIREDUCTONE DIOXYGENASE"/>
    <property type="match status" value="1"/>
</dbReference>
<reference evidence="11 12" key="1">
    <citation type="submission" date="2024-06" db="EMBL/GenBank/DDBJ databases">
        <title>Sorghum-associated microbial communities from plants grown in Nebraska, USA.</title>
        <authorList>
            <person name="Schachtman D."/>
        </authorList>
    </citation>
    <scope>NUCLEOTIDE SEQUENCE [LARGE SCALE GENOMIC DNA]</scope>
    <source>
        <strain evidence="11 12">2709</strain>
    </source>
</reference>
<evidence type="ECO:0000256" key="8">
    <source>
        <dbReference type="ARBA" id="ARBA00023004"/>
    </source>
</evidence>
<evidence type="ECO:0000313" key="12">
    <source>
        <dbReference type="Proteomes" id="UP001549320"/>
    </source>
</evidence>
<evidence type="ECO:0000256" key="7">
    <source>
        <dbReference type="ARBA" id="ARBA00023002"/>
    </source>
</evidence>
<evidence type="ECO:0000256" key="2">
    <source>
        <dbReference type="ARBA" id="ARBA00001954"/>
    </source>
</evidence>
<evidence type="ECO:0000313" key="11">
    <source>
        <dbReference type="EMBL" id="MET4579255.1"/>
    </source>
</evidence>
<keyword evidence="4" id="KW-0028">Amino-acid biosynthesis</keyword>
<evidence type="ECO:0000256" key="3">
    <source>
        <dbReference type="ARBA" id="ARBA00022596"/>
    </source>
</evidence>
<dbReference type="GO" id="GO:0010308">
    <property type="term" value="F:acireductone dioxygenase (Ni2+-requiring) activity"/>
    <property type="evidence" value="ECO:0007669"/>
    <property type="project" value="UniProtKB-EC"/>
</dbReference>
<dbReference type="InterPro" id="IPR011051">
    <property type="entry name" value="RmlC_Cupin_sf"/>
</dbReference>
<proteinExistence type="predicted"/>
<keyword evidence="9" id="KW-0486">Methionine biosynthesis</keyword>
<keyword evidence="7 11" id="KW-0560">Oxidoreductase</keyword>
<dbReference type="EMBL" id="JBEPSH010000009">
    <property type="protein sequence ID" value="MET4579255.1"/>
    <property type="molecule type" value="Genomic_DNA"/>
</dbReference>
<organism evidence="11 12">
    <name type="scientific">Ottowia thiooxydans</name>
    <dbReference type="NCBI Taxonomy" id="219182"/>
    <lineage>
        <taxon>Bacteria</taxon>
        <taxon>Pseudomonadati</taxon>
        <taxon>Pseudomonadota</taxon>
        <taxon>Betaproteobacteria</taxon>
        <taxon>Burkholderiales</taxon>
        <taxon>Comamonadaceae</taxon>
        <taxon>Ottowia</taxon>
    </lineage>
</organism>
<evidence type="ECO:0000256" key="1">
    <source>
        <dbReference type="ARBA" id="ARBA00000428"/>
    </source>
</evidence>
<dbReference type="Gene3D" id="2.60.120.10">
    <property type="entry name" value="Jelly Rolls"/>
    <property type="match status" value="1"/>
</dbReference>
<evidence type="ECO:0000256" key="4">
    <source>
        <dbReference type="ARBA" id="ARBA00022605"/>
    </source>
</evidence>
<comment type="catalytic activity">
    <reaction evidence="1">
        <text>1,2-dihydroxy-5-(methylsulfanyl)pent-1-en-3-one + O2 = 4-methylsulfanyl-2-oxobutanoate + formate + 2 H(+)</text>
        <dbReference type="Rhea" id="RHEA:24504"/>
        <dbReference type="ChEBI" id="CHEBI:15378"/>
        <dbReference type="ChEBI" id="CHEBI:15379"/>
        <dbReference type="ChEBI" id="CHEBI:15740"/>
        <dbReference type="ChEBI" id="CHEBI:16723"/>
        <dbReference type="ChEBI" id="CHEBI:49252"/>
        <dbReference type="EC" id="1.13.11.54"/>
    </reaction>
</comment>
<evidence type="ECO:0000256" key="9">
    <source>
        <dbReference type="ARBA" id="ARBA00023167"/>
    </source>
</evidence>
<sequence>MVALVRFDADGRWSETWVCDQLVKQHLEPAGVRWGRWPLRPLDNGGLDELRSVYKQELNALADHFSLQSADRVTMAPGHPRWPELRGQFLTEHRHADAEIRFFLGGAGLFYIRDADGFLGLLCEAGDWAALPAGLAHSFDAGEEPQFDAIRLFGAANGWVAEATGAPVAELPLFDDFVGELLERMGEALEE</sequence>
<comment type="caution">
    <text evidence="11">The sequence shown here is derived from an EMBL/GenBank/DDBJ whole genome shotgun (WGS) entry which is preliminary data.</text>
</comment>
<keyword evidence="3" id="KW-0533">Nickel</keyword>
<dbReference type="RefSeq" id="WP_354447195.1">
    <property type="nucleotide sequence ID" value="NZ_JBEPSH010000009.1"/>
</dbReference>
<accession>A0ABV2QF78</accession>
<keyword evidence="5" id="KW-0479">Metal-binding</keyword>
<evidence type="ECO:0000256" key="5">
    <source>
        <dbReference type="ARBA" id="ARBA00022723"/>
    </source>
</evidence>
<name>A0ABV2QF78_9BURK</name>
<gene>
    <name evidence="11" type="ORF">ABIE13_004383</name>
</gene>
<evidence type="ECO:0000256" key="6">
    <source>
        <dbReference type="ARBA" id="ARBA00022964"/>
    </source>
</evidence>
<dbReference type="InterPro" id="IPR014710">
    <property type="entry name" value="RmlC-like_jellyroll"/>
</dbReference>
<keyword evidence="6 11" id="KW-0223">Dioxygenase</keyword>
<evidence type="ECO:0000256" key="10">
    <source>
        <dbReference type="ARBA" id="ARBA00039005"/>
    </source>
</evidence>
<dbReference type="Proteomes" id="UP001549320">
    <property type="component" value="Unassembled WGS sequence"/>
</dbReference>
<dbReference type="SUPFAM" id="SSF51182">
    <property type="entry name" value="RmlC-like cupins"/>
    <property type="match status" value="1"/>
</dbReference>
<dbReference type="GO" id="GO:0010309">
    <property type="term" value="F:acireductone dioxygenase [iron(II)-requiring] activity"/>
    <property type="evidence" value="ECO:0007669"/>
    <property type="project" value="UniProtKB-EC"/>
</dbReference>
<keyword evidence="12" id="KW-1185">Reference proteome</keyword>
<dbReference type="InterPro" id="IPR004313">
    <property type="entry name" value="ARD"/>
</dbReference>
<comment type="cofactor">
    <cofactor evidence="2">
        <name>Fe(2+)</name>
        <dbReference type="ChEBI" id="CHEBI:29033"/>
    </cofactor>
</comment>
<dbReference type="Pfam" id="PF03079">
    <property type="entry name" value="ARD"/>
    <property type="match status" value="1"/>
</dbReference>
<keyword evidence="8" id="KW-0408">Iron</keyword>
<protein>
    <recommendedName>
        <fullName evidence="10">acireductone dioxygenase (Fe(2+)-requiring)</fullName>
        <ecNumber evidence="10">1.13.11.54</ecNumber>
    </recommendedName>
</protein>